<dbReference type="GO" id="GO:0001664">
    <property type="term" value="F:G protein-coupled receptor binding"/>
    <property type="evidence" value="ECO:0007669"/>
    <property type="project" value="TreeGrafter"/>
</dbReference>
<feature type="binding site" evidence="6">
    <location>
        <position position="349"/>
    </location>
    <ligand>
        <name>GTP</name>
        <dbReference type="ChEBI" id="CHEBI:37565"/>
    </ligand>
</feature>
<dbReference type="GO" id="GO:0005737">
    <property type="term" value="C:cytoplasm"/>
    <property type="evidence" value="ECO:0007669"/>
    <property type="project" value="TreeGrafter"/>
</dbReference>
<dbReference type="InterPro" id="IPR001019">
    <property type="entry name" value="Gprotein_alpha_su"/>
</dbReference>
<feature type="binding site" evidence="7">
    <location>
        <position position="70"/>
    </location>
    <ligand>
        <name>Mg(2+)</name>
        <dbReference type="ChEBI" id="CHEBI:18420"/>
    </ligand>
</feature>
<feature type="binding site" evidence="7">
    <location>
        <position position="205"/>
    </location>
    <ligand>
        <name>Mg(2+)</name>
        <dbReference type="ChEBI" id="CHEBI:18420"/>
    </ligand>
</feature>
<dbReference type="GO" id="GO:0005834">
    <property type="term" value="C:heterotrimeric G-protein complex"/>
    <property type="evidence" value="ECO:0007669"/>
    <property type="project" value="TreeGrafter"/>
</dbReference>
<evidence type="ECO:0000313" key="8">
    <source>
        <dbReference type="EMBL" id="CRZ01648.1"/>
    </source>
</evidence>
<organism evidence="8">
    <name type="scientific">Spongospora subterranea</name>
    <dbReference type="NCBI Taxonomy" id="70186"/>
    <lineage>
        <taxon>Eukaryota</taxon>
        <taxon>Sar</taxon>
        <taxon>Rhizaria</taxon>
        <taxon>Endomyxa</taxon>
        <taxon>Phytomyxea</taxon>
        <taxon>Plasmodiophorida</taxon>
        <taxon>Plasmodiophoridae</taxon>
        <taxon>Spongospora</taxon>
    </lineage>
</organism>
<dbReference type="GO" id="GO:0046872">
    <property type="term" value="F:metal ion binding"/>
    <property type="evidence" value="ECO:0007669"/>
    <property type="project" value="UniProtKB-KW"/>
</dbReference>
<dbReference type="SUPFAM" id="SSF52540">
    <property type="entry name" value="P-loop containing nucleoside triphosphate hydrolases"/>
    <property type="match status" value="1"/>
</dbReference>
<dbReference type="GO" id="GO:0005525">
    <property type="term" value="F:GTP binding"/>
    <property type="evidence" value="ECO:0007669"/>
    <property type="project" value="UniProtKB-KW"/>
</dbReference>
<dbReference type="PROSITE" id="PS51882">
    <property type="entry name" value="G_ALPHA"/>
    <property type="match status" value="1"/>
</dbReference>
<keyword evidence="5" id="KW-0807">Transducer</keyword>
<feature type="binding site" evidence="6">
    <location>
        <begin position="293"/>
        <end position="296"/>
    </location>
    <ligand>
        <name>GTP</name>
        <dbReference type="ChEBI" id="CHEBI:37565"/>
    </ligand>
</feature>
<evidence type="ECO:0000256" key="3">
    <source>
        <dbReference type="ARBA" id="ARBA00022842"/>
    </source>
</evidence>
<dbReference type="FunFam" id="3.40.50.300:FF:000563">
    <property type="entry name" value="Guanine nucleotide-binding protein alpha subunit"/>
    <property type="match status" value="1"/>
</dbReference>
<dbReference type="PANTHER" id="PTHR10218">
    <property type="entry name" value="GTP-BINDING PROTEIN ALPHA SUBUNIT"/>
    <property type="match status" value="1"/>
</dbReference>
<evidence type="ECO:0000256" key="7">
    <source>
        <dbReference type="PIRSR" id="PIRSR601019-2"/>
    </source>
</evidence>
<feature type="binding site" evidence="6">
    <location>
        <begin position="66"/>
        <end position="71"/>
    </location>
    <ligand>
        <name>GTP</name>
        <dbReference type="ChEBI" id="CHEBI:37565"/>
    </ligand>
</feature>
<name>A0A0H5QI34_9EUKA</name>
<dbReference type="InterPro" id="IPR027417">
    <property type="entry name" value="P-loop_NTPase"/>
</dbReference>
<evidence type="ECO:0000256" key="4">
    <source>
        <dbReference type="ARBA" id="ARBA00023134"/>
    </source>
</evidence>
<evidence type="ECO:0000256" key="2">
    <source>
        <dbReference type="ARBA" id="ARBA00022741"/>
    </source>
</evidence>
<evidence type="ECO:0000256" key="1">
    <source>
        <dbReference type="ARBA" id="ARBA00022723"/>
    </source>
</evidence>
<accession>A0A0H5QI34</accession>
<dbReference type="Pfam" id="PF00503">
    <property type="entry name" value="G-alpha"/>
    <property type="match status" value="1"/>
</dbReference>
<dbReference type="AlphaFoldDB" id="A0A0H5QI34"/>
<dbReference type="GO" id="GO:0031683">
    <property type="term" value="F:G-protein beta/gamma-subunit complex binding"/>
    <property type="evidence" value="ECO:0007669"/>
    <property type="project" value="InterPro"/>
</dbReference>
<feature type="binding site" evidence="6">
    <location>
        <begin position="224"/>
        <end position="228"/>
    </location>
    <ligand>
        <name>GTP</name>
        <dbReference type="ChEBI" id="CHEBI:37565"/>
    </ligand>
</feature>
<dbReference type="EMBL" id="HACM01001206">
    <property type="protein sequence ID" value="CRZ01648.1"/>
    <property type="molecule type" value="Transcribed_RNA"/>
</dbReference>
<dbReference type="PANTHER" id="PTHR10218:SF302">
    <property type="entry name" value="GUANINE NUCLEOTIDE-BINDING PROTEIN ALPHA-5 SUBUNIT"/>
    <property type="match status" value="1"/>
</dbReference>
<dbReference type="SUPFAM" id="SSF47895">
    <property type="entry name" value="Transducin (alpha subunit), insertion domain"/>
    <property type="match status" value="1"/>
</dbReference>
<keyword evidence="4 6" id="KW-0342">GTP-binding</keyword>
<dbReference type="SMART" id="SM00275">
    <property type="entry name" value="G_alpha"/>
    <property type="match status" value="1"/>
</dbReference>
<dbReference type="Gene3D" id="3.40.50.300">
    <property type="entry name" value="P-loop containing nucleotide triphosphate hydrolases"/>
    <property type="match status" value="1"/>
</dbReference>
<evidence type="ECO:0000256" key="5">
    <source>
        <dbReference type="ARBA" id="ARBA00023224"/>
    </source>
</evidence>
<keyword evidence="3 7" id="KW-0460">Magnesium</keyword>
<evidence type="ECO:0000256" key="6">
    <source>
        <dbReference type="PIRSR" id="PIRSR601019-1"/>
    </source>
</evidence>
<feature type="binding site" evidence="6">
    <location>
        <begin position="199"/>
        <end position="205"/>
    </location>
    <ligand>
        <name>GTP</name>
        <dbReference type="ChEBI" id="CHEBI:37565"/>
    </ligand>
</feature>
<dbReference type="GO" id="GO:0007188">
    <property type="term" value="P:adenylate cyclase-modulating G protein-coupled receptor signaling pathway"/>
    <property type="evidence" value="ECO:0007669"/>
    <property type="project" value="TreeGrafter"/>
</dbReference>
<dbReference type="Gene3D" id="1.10.400.10">
    <property type="entry name" value="GI Alpha 1, domain 2-like"/>
    <property type="match status" value="1"/>
</dbReference>
<dbReference type="InterPro" id="IPR011025">
    <property type="entry name" value="GproteinA_insert"/>
</dbReference>
<keyword evidence="1 7" id="KW-0479">Metal-binding</keyword>
<sequence length="377" mass="42228">MGSCCSKSSEKIAVLGDSNEVRIVPSGHGNAIKHESTLSRDIDAEVAKSALQSARVKKLLLLGTGESGKSTLYRQMKRIYGVGFSKQELEDYKKTILANTVAFMLSVLKGIPKLQPQTNLNLDINNVQFKNQIGSFAGTDGEYNLSVATAIVELWKDPAIRNTFEYRSQLQVPECAKYFFDKALELADPNYVPSDTDILMSRVRTTGILETRFKISGTVFDIFDVGGQRNERKKWIHCFDSVTGVIFVIALSEYDQMLFEDEKVNRMVEALQLFEETVNSKWFSKVDIIVFLNKMDLLMNKIVKVPVSDYFPDYTGGLNAEAAANFFKEQVLARNHTPMRGIYCHMTNATDEANVIHVFSAVRDIVLRKGMAGIGLL</sequence>
<proteinExistence type="predicted"/>
<dbReference type="CDD" id="cd00066">
    <property type="entry name" value="G-alpha"/>
    <property type="match status" value="1"/>
</dbReference>
<reference evidence="8" key="1">
    <citation type="submission" date="2015-04" db="EMBL/GenBank/DDBJ databases">
        <title>The genome sequence of the plant pathogenic Rhizarian Plasmodiophora brassicae reveals insights in its biotrophic life cycle and the origin of chitin synthesis.</title>
        <authorList>
            <person name="Schwelm A."/>
            <person name="Fogelqvist J."/>
            <person name="Knaust A."/>
            <person name="Julke S."/>
            <person name="Lilja T."/>
            <person name="Dhandapani V."/>
            <person name="Bonilla-Rosso G."/>
            <person name="Karlsson M."/>
            <person name="Shevchenko A."/>
            <person name="Choi S.R."/>
            <person name="Kim H.G."/>
            <person name="Park J.Y."/>
            <person name="Lim Y.P."/>
            <person name="Ludwig-Muller J."/>
            <person name="Dixelius C."/>
        </authorList>
    </citation>
    <scope>NUCLEOTIDE SEQUENCE</scope>
    <source>
        <tissue evidence="8">Potato root galls</tissue>
    </source>
</reference>
<dbReference type="PRINTS" id="PR00318">
    <property type="entry name" value="GPROTEINA"/>
</dbReference>
<dbReference type="GO" id="GO:0003924">
    <property type="term" value="F:GTPase activity"/>
    <property type="evidence" value="ECO:0007669"/>
    <property type="project" value="InterPro"/>
</dbReference>
<protein>
    <submittedName>
        <fullName evidence="8">Uncharacterized protein</fullName>
    </submittedName>
</protein>
<keyword evidence="2 6" id="KW-0547">Nucleotide-binding</keyword>